<proteinExistence type="predicted"/>
<keyword evidence="2" id="KW-1185">Reference proteome</keyword>
<sequence>MPSFGPIGNGSSIGIIIKRHGPTLSSSTHEIPTSKVEFFQCDSRLVFIFRWKNYVLHGELTENIWSTRFDLNADPTHHICVHRTSILDKPIDRFPYATKLTLCETFEVPRLPIVNDLNRAFPLRQLTNLSIQCHHFAFHQLIELFPFTTNVQTLTLDSIVLYRADASSIQRNEVFQSVSKANS</sequence>
<dbReference type="EMBL" id="CAJNOR010018792">
    <property type="protein sequence ID" value="CAF1688961.1"/>
    <property type="molecule type" value="Genomic_DNA"/>
</dbReference>
<evidence type="ECO:0000313" key="2">
    <source>
        <dbReference type="Proteomes" id="UP000663828"/>
    </source>
</evidence>
<reference evidence="1" key="1">
    <citation type="submission" date="2021-02" db="EMBL/GenBank/DDBJ databases">
        <authorList>
            <person name="Nowell W R."/>
        </authorList>
    </citation>
    <scope>NUCLEOTIDE SEQUENCE</scope>
</reference>
<accession>A0A816HR50</accession>
<feature type="non-terminal residue" evidence="1">
    <location>
        <position position="183"/>
    </location>
</feature>
<organism evidence="1 2">
    <name type="scientific">Adineta ricciae</name>
    <name type="common">Rotifer</name>
    <dbReference type="NCBI Taxonomy" id="249248"/>
    <lineage>
        <taxon>Eukaryota</taxon>
        <taxon>Metazoa</taxon>
        <taxon>Spiralia</taxon>
        <taxon>Gnathifera</taxon>
        <taxon>Rotifera</taxon>
        <taxon>Eurotatoria</taxon>
        <taxon>Bdelloidea</taxon>
        <taxon>Adinetida</taxon>
        <taxon>Adinetidae</taxon>
        <taxon>Adineta</taxon>
    </lineage>
</organism>
<gene>
    <name evidence="1" type="ORF">XAT740_LOCUS63087</name>
</gene>
<protein>
    <submittedName>
        <fullName evidence="1">Uncharacterized protein</fullName>
    </submittedName>
</protein>
<evidence type="ECO:0000313" key="1">
    <source>
        <dbReference type="EMBL" id="CAF1688961.1"/>
    </source>
</evidence>
<comment type="caution">
    <text evidence="1">The sequence shown here is derived from an EMBL/GenBank/DDBJ whole genome shotgun (WGS) entry which is preliminary data.</text>
</comment>
<name>A0A816HR50_ADIRI</name>
<dbReference type="Proteomes" id="UP000663828">
    <property type="component" value="Unassembled WGS sequence"/>
</dbReference>
<dbReference type="AlphaFoldDB" id="A0A816HR50"/>